<sequence>MNKVLDSIVSGRVTNLGYCEPIEEIGGFYDSSQPEDTREAWLKLRCDFEKHRLEVEEKFIPFMEREKNAIPDREAMISSLVNENFVMKDELNLQRSLVNSLRKQVQFLLFQRRPQPHFFESEEPYLDHSSRTSSEERLNLKL</sequence>
<comment type="caution">
    <text evidence="2">The sequence shown here is derived from an EMBL/GenBank/DDBJ whole genome shotgun (WGS) entry which is preliminary data.</text>
</comment>
<organism evidence="2 3">
    <name type="scientific">Candidozyma haemuli</name>
    <dbReference type="NCBI Taxonomy" id="45357"/>
    <lineage>
        <taxon>Eukaryota</taxon>
        <taxon>Fungi</taxon>
        <taxon>Dikarya</taxon>
        <taxon>Ascomycota</taxon>
        <taxon>Saccharomycotina</taxon>
        <taxon>Pichiomycetes</taxon>
        <taxon>Metschnikowiaceae</taxon>
        <taxon>Candidozyma</taxon>
    </lineage>
</organism>
<feature type="compositionally biased region" description="Basic and acidic residues" evidence="1">
    <location>
        <begin position="125"/>
        <end position="142"/>
    </location>
</feature>
<evidence type="ECO:0000313" key="2">
    <source>
        <dbReference type="EMBL" id="PVH23665.1"/>
    </source>
</evidence>
<dbReference type="VEuPathDB" id="FungiDB:CXQ85_003957"/>
<name>A0A2V1B0M0_9ASCO</name>
<dbReference type="EMBL" id="PKFO01000011">
    <property type="protein sequence ID" value="PVH23665.1"/>
    <property type="molecule type" value="Genomic_DNA"/>
</dbReference>
<dbReference type="RefSeq" id="XP_025344605.1">
    <property type="nucleotide sequence ID" value="XM_025487589.1"/>
</dbReference>
<evidence type="ECO:0000313" key="3">
    <source>
        <dbReference type="Proteomes" id="UP000244309"/>
    </source>
</evidence>
<dbReference type="GeneID" id="37009287"/>
<keyword evidence="3" id="KW-1185">Reference proteome</keyword>
<proteinExistence type="predicted"/>
<feature type="region of interest" description="Disordered" evidence="1">
    <location>
        <begin position="123"/>
        <end position="142"/>
    </location>
</feature>
<dbReference type="STRING" id="45357.A0A2V1B0M0"/>
<reference evidence="2 3" key="1">
    <citation type="submission" date="2017-12" db="EMBL/GenBank/DDBJ databases">
        <title>Genome Sequence of a Multidrug-Resistant Candida haemulonii Isolate from a Patient with Chronic Leg Ulcers in Israel.</title>
        <authorList>
            <person name="Chow N.A."/>
            <person name="Gade L."/>
            <person name="Batra D."/>
            <person name="Rowe L.A."/>
            <person name="Ben-Ami R."/>
            <person name="Loparev V.N."/>
            <person name="Litvintseva A.P."/>
        </authorList>
    </citation>
    <scope>NUCLEOTIDE SEQUENCE [LARGE SCALE GENOMIC DNA]</scope>
    <source>
        <strain evidence="2 3">B11899</strain>
    </source>
</reference>
<dbReference type="OrthoDB" id="1630758at2759"/>
<evidence type="ECO:0000256" key="1">
    <source>
        <dbReference type="SAM" id="MobiDB-lite"/>
    </source>
</evidence>
<protein>
    <submittedName>
        <fullName evidence="2">Uncharacterized protein</fullName>
    </submittedName>
</protein>
<gene>
    <name evidence="2" type="ORF">CXQ85_003957</name>
</gene>
<accession>A0A2V1B0M0</accession>
<dbReference type="Proteomes" id="UP000244309">
    <property type="component" value="Unassembled WGS sequence"/>
</dbReference>
<dbReference type="AlphaFoldDB" id="A0A2V1B0M0"/>